<evidence type="ECO:0000313" key="3">
    <source>
        <dbReference type="Proteomes" id="UP001164776"/>
    </source>
</evidence>
<dbReference type="Proteomes" id="UP001164776">
    <property type="component" value="Unassembled WGS sequence"/>
</dbReference>
<dbReference type="AlphaFoldDB" id="A0A9W8CEW5"/>
<evidence type="ECO:0000256" key="1">
    <source>
        <dbReference type="SAM" id="MobiDB-lite"/>
    </source>
</evidence>
<proteinExistence type="predicted"/>
<dbReference type="EMBL" id="MU629800">
    <property type="protein sequence ID" value="KAJ1255161.1"/>
    <property type="molecule type" value="Genomic_DNA"/>
</dbReference>
<protein>
    <submittedName>
        <fullName evidence="2">Uncharacterized protein</fullName>
    </submittedName>
</protein>
<keyword evidence="3" id="KW-1185">Reference proteome</keyword>
<evidence type="ECO:0000313" key="2">
    <source>
        <dbReference type="EMBL" id="KAJ1255161.1"/>
    </source>
</evidence>
<comment type="caution">
    <text evidence="2">The sequence shown here is derived from an EMBL/GenBank/DDBJ whole genome shotgun (WGS) entry which is preliminary data.</text>
</comment>
<gene>
    <name evidence="2" type="ORF">BS78_K282800</name>
</gene>
<feature type="region of interest" description="Disordered" evidence="1">
    <location>
        <begin position="61"/>
        <end position="97"/>
    </location>
</feature>
<name>A0A9W8CEW5_9POAL</name>
<organism evidence="2 3">
    <name type="scientific">Paspalum vaginatum</name>
    <name type="common">seashore paspalum</name>
    <dbReference type="NCBI Taxonomy" id="158149"/>
    <lineage>
        <taxon>Eukaryota</taxon>
        <taxon>Viridiplantae</taxon>
        <taxon>Streptophyta</taxon>
        <taxon>Embryophyta</taxon>
        <taxon>Tracheophyta</taxon>
        <taxon>Spermatophyta</taxon>
        <taxon>Magnoliopsida</taxon>
        <taxon>Liliopsida</taxon>
        <taxon>Poales</taxon>
        <taxon>Poaceae</taxon>
        <taxon>PACMAD clade</taxon>
        <taxon>Panicoideae</taxon>
        <taxon>Andropogonodae</taxon>
        <taxon>Paspaleae</taxon>
        <taxon>Paspalinae</taxon>
        <taxon>Paspalum</taxon>
    </lineage>
</organism>
<sequence length="97" mass="11145">MKALKRLFCKAAKKVINDSLYNARITVVCHYYKLVKGEKMTKKKRANRIYLKEEEYLEVLGSRPGNGTPETEVDPNEYLRNSDRGFGIGHNSNNPQP</sequence>
<accession>A0A9W8CEW5</accession>
<reference evidence="2 3" key="1">
    <citation type="submission" date="2022-10" db="EMBL/GenBank/DDBJ databases">
        <title>WGS assembly of Paspalum vaginatum 540-79.</title>
        <authorList>
            <person name="Sun G."/>
            <person name="Wase N."/>
            <person name="Shu S."/>
            <person name="Jenkins J."/>
            <person name="Zhou B."/>
            <person name="Torres-Rodriguez J."/>
            <person name="Chen C."/>
            <person name="Sandor L."/>
            <person name="Plott C."/>
            <person name="Yoshinga Y."/>
            <person name="Daum C."/>
            <person name="Qi P."/>
            <person name="Barry K."/>
            <person name="Lipzen A."/>
            <person name="Berry L."/>
            <person name="Pedersen C."/>
            <person name="Gottilla T."/>
            <person name="Foltz A."/>
            <person name="Yu H."/>
            <person name="O'Malley R."/>
            <person name="Zhang C."/>
            <person name="Devos K."/>
            <person name="Sigmon B."/>
            <person name="Yu B."/>
            <person name="Obata T."/>
            <person name="Schmutz J."/>
            <person name="Schnable J."/>
        </authorList>
    </citation>
    <scope>NUCLEOTIDE SEQUENCE [LARGE SCALE GENOMIC DNA]</scope>
    <source>
        <strain evidence="3">cv. 540-79</strain>
    </source>
</reference>